<keyword evidence="2" id="KW-1185">Reference proteome</keyword>
<reference evidence="1 2" key="1">
    <citation type="submission" date="2015-09" db="EMBL/GenBank/DDBJ databases">
        <authorList>
            <consortium name="Swine Surveillance"/>
        </authorList>
    </citation>
    <scope>NUCLEOTIDE SEQUENCE [LARGE SCALE GENOMIC DNA]</scope>
    <source>
        <strain evidence="1 2">CECT 7648</strain>
    </source>
</reference>
<name>A0A0P1G1I9_9RHOB</name>
<dbReference type="AlphaFoldDB" id="A0A0P1G1I9"/>
<accession>A0A0P1G1I9</accession>
<evidence type="ECO:0000313" key="2">
    <source>
        <dbReference type="Proteomes" id="UP000054935"/>
    </source>
</evidence>
<gene>
    <name evidence="1" type="ORF">TRN7648_00561</name>
</gene>
<dbReference type="Proteomes" id="UP000054935">
    <property type="component" value="Unassembled WGS sequence"/>
</dbReference>
<dbReference type="EMBL" id="CYSE01000001">
    <property type="protein sequence ID" value="CUH75680.1"/>
    <property type="molecule type" value="Genomic_DNA"/>
</dbReference>
<dbReference type="STRING" id="441103.TRN7648_00561"/>
<proteinExistence type="predicted"/>
<organism evidence="1 2">
    <name type="scientific">Tropicibacter naphthalenivorans</name>
    <dbReference type="NCBI Taxonomy" id="441103"/>
    <lineage>
        <taxon>Bacteria</taxon>
        <taxon>Pseudomonadati</taxon>
        <taxon>Pseudomonadota</taxon>
        <taxon>Alphaproteobacteria</taxon>
        <taxon>Rhodobacterales</taxon>
        <taxon>Roseobacteraceae</taxon>
        <taxon>Tropicibacter</taxon>
    </lineage>
</organism>
<protein>
    <submittedName>
        <fullName evidence="1">Uncharacterized protein</fullName>
    </submittedName>
</protein>
<sequence>MEGALPPAPLGLPRDILKEKKGEACACPVRMLALSVGLGVEMRLG</sequence>
<evidence type="ECO:0000313" key="1">
    <source>
        <dbReference type="EMBL" id="CUH75680.1"/>
    </source>
</evidence>